<feature type="compositionally biased region" description="Polar residues" evidence="2">
    <location>
        <begin position="448"/>
        <end position="459"/>
    </location>
</feature>
<dbReference type="InParanoid" id="A0A1E7F1L7"/>
<evidence type="ECO:0000256" key="1">
    <source>
        <dbReference type="SAM" id="Coils"/>
    </source>
</evidence>
<proteinExistence type="predicted"/>
<sequence>MYDGIIYVKAQSGCGDGTTNSNANNVNATKIPVATSTSFADYLRGKAANHRSQGRDNKGIVPISLHALTANDTVAAAAAAASLAPRSSNSASSDSIVLSSSAVRLPSDNDTLRIQSKTLDSFSREYFMEANTILYQRLHDLEETNKSLDDSVRQAMKLVDTSTTKHQEQETKIKYLEKLLERQQYFLDHQRKIESDQQKQQLQQNQQQQLQKQNEIFANVVRVQQQQQQQQLIQNQKTRKKTPRYSELTLQEQEQFKRRRLEKLQSRVQILKQADEQAEAAAAVAAKRTAAANTTHPLSSSSSSSVHQQERMPSPSLYTTQLQKKLNKERLSIQHQLSQANTMQDNIESERLRIQHQLSQANTVKENIENHTTPNDEPKVKPKSDSDLNSIRSYSSLNNKETQSQSQPPPQPQPERVASRNNDIDKRKELTTNSNSDVKAAKPIETYSEISTKTYSTSG</sequence>
<keyword evidence="1" id="KW-0175">Coiled coil</keyword>
<keyword evidence="4" id="KW-1185">Reference proteome</keyword>
<evidence type="ECO:0000313" key="3">
    <source>
        <dbReference type="EMBL" id="OEU12009.1"/>
    </source>
</evidence>
<dbReference type="EMBL" id="KV784366">
    <property type="protein sequence ID" value="OEU12009.1"/>
    <property type="molecule type" value="Genomic_DNA"/>
</dbReference>
<dbReference type="AlphaFoldDB" id="A0A1E7F1L7"/>
<accession>A0A1E7F1L7</accession>
<feature type="compositionally biased region" description="Basic and acidic residues" evidence="2">
    <location>
        <begin position="366"/>
        <end position="386"/>
    </location>
</feature>
<gene>
    <name evidence="3" type="ORF">FRACYDRAFT_245135</name>
</gene>
<feature type="region of interest" description="Disordered" evidence="2">
    <location>
        <begin position="365"/>
        <end position="459"/>
    </location>
</feature>
<dbReference type="Proteomes" id="UP000095751">
    <property type="component" value="Unassembled WGS sequence"/>
</dbReference>
<protein>
    <submittedName>
        <fullName evidence="3">Uncharacterized protein</fullName>
    </submittedName>
</protein>
<feature type="region of interest" description="Disordered" evidence="2">
    <location>
        <begin position="291"/>
        <end position="315"/>
    </location>
</feature>
<evidence type="ECO:0000256" key="2">
    <source>
        <dbReference type="SAM" id="MobiDB-lite"/>
    </source>
</evidence>
<evidence type="ECO:0000313" key="4">
    <source>
        <dbReference type="Proteomes" id="UP000095751"/>
    </source>
</evidence>
<name>A0A1E7F1L7_9STRA</name>
<organism evidence="3 4">
    <name type="scientific">Fragilariopsis cylindrus CCMP1102</name>
    <dbReference type="NCBI Taxonomy" id="635003"/>
    <lineage>
        <taxon>Eukaryota</taxon>
        <taxon>Sar</taxon>
        <taxon>Stramenopiles</taxon>
        <taxon>Ochrophyta</taxon>
        <taxon>Bacillariophyta</taxon>
        <taxon>Bacillariophyceae</taxon>
        <taxon>Bacillariophycidae</taxon>
        <taxon>Bacillariales</taxon>
        <taxon>Bacillariaceae</taxon>
        <taxon>Fragilariopsis</taxon>
    </lineage>
</organism>
<feature type="compositionally biased region" description="Polar residues" evidence="2">
    <location>
        <begin position="387"/>
        <end position="402"/>
    </location>
</feature>
<dbReference type="KEGG" id="fcy:FRACYDRAFT_245135"/>
<reference evidence="3 4" key="1">
    <citation type="submission" date="2016-09" db="EMBL/GenBank/DDBJ databases">
        <title>Extensive genetic diversity and differential bi-allelic expression allows diatom success in the polar Southern Ocean.</title>
        <authorList>
            <consortium name="DOE Joint Genome Institute"/>
            <person name="Mock T."/>
            <person name="Otillar R.P."/>
            <person name="Strauss J."/>
            <person name="Dupont C."/>
            <person name="Frickenhaus S."/>
            <person name="Maumus F."/>
            <person name="Mcmullan M."/>
            <person name="Sanges R."/>
            <person name="Schmutz J."/>
            <person name="Toseland A."/>
            <person name="Valas R."/>
            <person name="Veluchamy A."/>
            <person name="Ward B.J."/>
            <person name="Allen A."/>
            <person name="Barry K."/>
            <person name="Falciatore A."/>
            <person name="Ferrante M."/>
            <person name="Fortunato A.E."/>
            <person name="Gloeckner G."/>
            <person name="Gruber A."/>
            <person name="Hipkin R."/>
            <person name="Janech M."/>
            <person name="Kroth P."/>
            <person name="Leese F."/>
            <person name="Lindquist E."/>
            <person name="Lyon B.R."/>
            <person name="Martin J."/>
            <person name="Mayer C."/>
            <person name="Parker M."/>
            <person name="Quesneville H."/>
            <person name="Raymond J."/>
            <person name="Uhlig C."/>
            <person name="Valentin K.U."/>
            <person name="Worden A.Z."/>
            <person name="Armbrust E.V."/>
            <person name="Bowler C."/>
            <person name="Green B."/>
            <person name="Moulton V."/>
            <person name="Van Oosterhout C."/>
            <person name="Grigoriev I."/>
        </authorList>
    </citation>
    <scope>NUCLEOTIDE SEQUENCE [LARGE SCALE GENOMIC DNA]</scope>
    <source>
        <strain evidence="3 4">CCMP1102</strain>
    </source>
</reference>
<feature type="coiled-coil region" evidence="1">
    <location>
        <begin position="254"/>
        <end position="281"/>
    </location>
</feature>